<accession>A0A1V9Z1U3</accession>
<reference evidence="2 3" key="1">
    <citation type="journal article" date="2014" name="Genome Biol. Evol.">
        <title>The secreted proteins of Achlya hypogyna and Thraustotheca clavata identify the ancestral oomycete secretome and reveal gene acquisitions by horizontal gene transfer.</title>
        <authorList>
            <person name="Misner I."/>
            <person name="Blouin N."/>
            <person name="Leonard G."/>
            <person name="Richards T.A."/>
            <person name="Lane C.E."/>
        </authorList>
    </citation>
    <scope>NUCLEOTIDE SEQUENCE [LARGE SCALE GENOMIC DNA]</scope>
    <source>
        <strain evidence="2 3">ATCC 48635</strain>
    </source>
</reference>
<dbReference type="OrthoDB" id="75259at2759"/>
<dbReference type="AlphaFoldDB" id="A0A1V9Z1U3"/>
<keyword evidence="3" id="KW-1185">Reference proteome</keyword>
<dbReference type="EMBL" id="JNBR01000502">
    <property type="protein sequence ID" value="OQR91780.1"/>
    <property type="molecule type" value="Genomic_DNA"/>
</dbReference>
<protein>
    <submittedName>
        <fullName evidence="2">Uncharacterized protein</fullName>
    </submittedName>
</protein>
<organism evidence="2 3">
    <name type="scientific">Achlya hypogyna</name>
    <name type="common">Oomycete</name>
    <name type="synonym">Protoachlya hypogyna</name>
    <dbReference type="NCBI Taxonomy" id="1202772"/>
    <lineage>
        <taxon>Eukaryota</taxon>
        <taxon>Sar</taxon>
        <taxon>Stramenopiles</taxon>
        <taxon>Oomycota</taxon>
        <taxon>Saprolegniomycetes</taxon>
        <taxon>Saprolegniales</taxon>
        <taxon>Achlyaceae</taxon>
        <taxon>Achlya</taxon>
    </lineage>
</organism>
<evidence type="ECO:0000313" key="2">
    <source>
        <dbReference type="EMBL" id="OQR91780.1"/>
    </source>
</evidence>
<comment type="caution">
    <text evidence="2">The sequence shown here is derived from an EMBL/GenBank/DDBJ whole genome shotgun (WGS) entry which is preliminary data.</text>
</comment>
<proteinExistence type="predicted"/>
<sequence>MDECHSPEHKRQCLEQSATEIDPGYESDRTVMGSAPSSPDEAESPCFFGDDVASLYMQPKRSQQPPIAPSLITTESWEAATVVATPAATPVAPEETFSAHECSLNVMLAQASPDDTRNESLFTAAPARELSPASQVCVLSHIGALAMRQQVPEPTLLPKLPEASVVVSLTTPHRSEHRRSHNTYSKKILVAAIDWDSCSEEAFVQGLSDPEDNWAFDALSDSDFD</sequence>
<feature type="region of interest" description="Disordered" evidence="1">
    <location>
        <begin position="1"/>
        <end position="45"/>
    </location>
</feature>
<gene>
    <name evidence="2" type="ORF">ACHHYP_04379</name>
</gene>
<evidence type="ECO:0000256" key="1">
    <source>
        <dbReference type="SAM" id="MobiDB-lite"/>
    </source>
</evidence>
<evidence type="ECO:0000313" key="3">
    <source>
        <dbReference type="Proteomes" id="UP000243579"/>
    </source>
</evidence>
<name>A0A1V9Z1U3_ACHHY</name>
<dbReference type="Proteomes" id="UP000243579">
    <property type="component" value="Unassembled WGS sequence"/>
</dbReference>
<feature type="compositionally biased region" description="Basic and acidic residues" evidence="1">
    <location>
        <begin position="1"/>
        <end position="13"/>
    </location>
</feature>